<dbReference type="PANTHER" id="PTHR36453">
    <property type="entry name" value="SECRETED PROTEIN-RELATED"/>
    <property type="match status" value="1"/>
</dbReference>
<dbReference type="EMBL" id="JAHHIF010000061">
    <property type="protein sequence ID" value="MBW4548431.1"/>
    <property type="molecule type" value="Genomic_DNA"/>
</dbReference>
<gene>
    <name evidence="2" type="ORF">KME25_28935</name>
</gene>
<evidence type="ECO:0000313" key="3">
    <source>
        <dbReference type="Proteomes" id="UP000753908"/>
    </source>
</evidence>
<evidence type="ECO:0000313" key="2">
    <source>
        <dbReference type="EMBL" id="MBW4548431.1"/>
    </source>
</evidence>
<reference evidence="2" key="1">
    <citation type="submission" date="2021-05" db="EMBL/GenBank/DDBJ databases">
        <authorList>
            <person name="Pietrasiak N."/>
            <person name="Ward R."/>
            <person name="Stajich J.E."/>
            <person name="Kurbessoian T."/>
        </authorList>
    </citation>
    <scope>NUCLEOTIDE SEQUENCE</scope>
    <source>
        <strain evidence="2">CPER-KK1</strain>
    </source>
</reference>
<dbReference type="SUPFAM" id="SSF51126">
    <property type="entry name" value="Pectin lyase-like"/>
    <property type="match status" value="1"/>
</dbReference>
<name>A0A951UE64_9CYAN</name>
<dbReference type="InterPro" id="IPR012334">
    <property type="entry name" value="Pectin_lyas_fold"/>
</dbReference>
<comment type="caution">
    <text evidence="2">The sequence shown here is derived from an EMBL/GenBank/DDBJ whole genome shotgun (WGS) entry which is preliminary data.</text>
</comment>
<feature type="domain" description="Right handed beta helix" evidence="1">
    <location>
        <begin position="327"/>
        <end position="454"/>
    </location>
</feature>
<sequence>MKIIRRKKYKFILVICFFALVFGLQFVHYRSWGEPFHSLNWTDKTFNSKGITGAQINESKIQQVIHVDINNPSASDKNPGLNEKPLKTFGAALEEAKQYLKKGKGIKILVHPGVYREGEFVINGKALGSKAKDALLVIEGAEKGKVILSGSDLWKPDTWKPVKDKTGKVLYYEHNWLYDFGNRGGAWGKYGPKQVIAHRSEMVFLNEQPLKQILLEKYNYTWPDSWGGRGNHEYMGLDEPKYVLKPGSFGVVELDENGNKIYIRPKDGLDFAKATVEVANKRFLLRFFHMENVVLRNLTFQHSNGEIEVDAAVMFGPWYGKNEFRGNNILIEDCNFLWNNARGLSLLNTKNVTLYRNTANYNGFMGIGVHLLINTIWENNETSFNNWRGYMGDFVSWAIGGAKIHHTRNGIFRGHQSIGNMTRGLWFDIANRNILIENLTAIHNICGLFLEISPGPFLVRKALVADDNKVNFLISNATNIIFENSIIHGVNGSNPVEFTSAKSRTFTDEIGEILGDNDGAKTPIFLGATRFENNIIIAGASNQALIVQDTGDPRVYREFLERGYAGSDNVYWAPEKKVFGLGFKRNRMTDIQGWANVTEEANYQWIDPQFVDPDNYDFRLQESSPLKDREDSLQGRKLSSAKVQELRNYLDFVGYERKKTSEVVNE</sequence>
<protein>
    <submittedName>
        <fullName evidence="2">Right-handed parallel beta-helix repeat-containing protein</fullName>
    </submittedName>
</protein>
<evidence type="ECO:0000259" key="1">
    <source>
        <dbReference type="Pfam" id="PF13229"/>
    </source>
</evidence>
<dbReference type="Pfam" id="PF13229">
    <property type="entry name" value="Beta_helix"/>
    <property type="match status" value="1"/>
</dbReference>
<dbReference type="InterPro" id="IPR039448">
    <property type="entry name" value="Beta_helix"/>
</dbReference>
<accession>A0A951UE64</accession>
<dbReference type="Gene3D" id="2.160.20.10">
    <property type="entry name" value="Single-stranded right-handed beta-helix, Pectin lyase-like"/>
    <property type="match status" value="2"/>
</dbReference>
<dbReference type="AlphaFoldDB" id="A0A951UE64"/>
<proteinExistence type="predicted"/>
<dbReference type="Proteomes" id="UP000753908">
    <property type="component" value="Unassembled WGS sequence"/>
</dbReference>
<organism evidence="2 3">
    <name type="scientific">Symplocastrum torsivum CPER-KK1</name>
    <dbReference type="NCBI Taxonomy" id="450513"/>
    <lineage>
        <taxon>Bacteria</taxon>
        <taxon>Bacillati</taxon>
        <taxon>Cyanobacteriota</taxon>
        <taxon>Cyanophyceae</taxon>
        <taxon>Oscillatoriophycideae</taxon>
        <taxon>Oscillatoriales</taxon>
        <taxon>Microcoleaceae</taxon>
        <taxon>Symplocastrum</taxon>
    </lineage>
</organism>
<dbReference type="PANTHER" id="PTHR36453:SF1">
    <property type="entry name" value="RIGHT HANDED BETA HELIX DOMAIN-CONTAINING PROTEIN"/>
    <property type="match status" value="1"/>
</dbReference>
<reference evidence="2" key="2">
    <citation type="journal article" date="2022" name="Microbiol. Resour. Announc.">
        <title>Metagenome Sequencing to Explore Phylogenomics of Terrestrial Cyanobacteria.</title>
        <authorList>
            <person name="Ward R.D."/>
            <person name="Stajich J.E."/>
            <person name="Johansen J.R."/>
            <person name="Huntemann M."/>
            <person name="Clum A."/>
            <person name="Foster B."/>
            <person name="Foster B."/>
            <person name="Roux S."/>
            <person name="Palaniappan K."/>
            <person name="Varghese N."/>
            <person name="Mukherjee S."/>
            <person name="Reddy T.B.K."/>
            <person name="Daum C."/>
            <person name="Copeland A."/>
            <person name="Chen I.A."/>
            <person name="Ivanova N.N."/>
            <person name="Kyrpides N.C."/>
            <person name="Shapiro N."/>
            <person name="Eloe-Fadrosh E.A."/>
            <person name="Pietrasiak N."/>
        </authorList>
    </citation>
    <scope>NUCLEOTIDE SEQUENCE</scope>
    <source>
        <strain evidence="2">CPER-KK1</strain>
    </source>
</reference>
<dbReference type="InterPro" id="IPR011050">
    <property type="entry name" value="Pectin_lyase_fold/virulence"/>
</dbReference>